<organism evidence="1 2">
    <name type="scientific">Solimonas marina</name>
    <dbReference type="NCBI Taxonomy" id="2714601"/>
    <lineage>
        <taxon>Bacteria</taxon>
        <taxon>Pseudomonadati</taxon>
        <taxon>Pseudomonadota</taxon>
        <taxon>Gammaproteobacteria</taxon>
        <taxon>Nevskiales</taxon>
        <taxon>Nevskiaceae</taxon>
        <taxon>Solimonas</taxon>
    </lineage>
</organism>
<dbReference type="Gene3D" id="3.40.50.720">
    <property type="entry name" value="NAD(P)-binding Rossmann-like Domain"/>
    <property type="match status" value="1"/>
</dbReference>
<proteinExistence type="predicted"/>
<dbReference type="EMBL" id="JAAVXB010000002">
    <property type="protein sequence ID" value="NKF21354.1"/>
    <property type="molecule type" value="Genomic_DNA"/>
</dbReference>
<dbReference type="Proteomes" id="UP000653472">
    <property type="component" value="Unassembled WGS sequence"/>
</dbReference>
<sequence>MDRIALVTGAQHPDVVAQARALALEGQHVVLASTDWGKAVEAALSLQLEGLSAEALHLQRSDAAGIAAARQHIIARRGHVDAVIVDPHDAIA</sequence>
<gene>
    <name evidence="1" type="ORF">G7Y82_03420</name>
</gene>
<protein>
    <submittedName>
        <fullName evidence="1">Uncharacterized protein</fullName>
    </submittedName>
</protein>
<keyword evidence="2" id="KW-1185">Reference proteome</keyword>
<evidence type="ECO:0000313" key="2">
    <source>
        <dbReference type="Proteomes" id="UP000653472"/>
    </source>
</evidence>
<dbReference type="SUPFAM" id="SSF51735">
    <property type="entry name" value="NAD(P)-binding Rossmann-fold domains"/>
    <property type="match status" value="1"/>
</dbReference>
<accession>A0A970B7M0</accession>
<dbReference type="AlphaFoldDB" id="A0A970B7M0"/>
<comment type="caution">
    <text evidence="1">The sequence shown here is derived from an EMBL/GenBank/DDBJ whole genome shotgun (WGS) entry which is preliminary data.</text>
</comment>
<name>A0A970B7M0_9GAMM</name>
<reference evidence="1" key="1">
    <citation type="submission" date="2020-03" db="EMBL/GenBank/DDBJ databases">
        <title>Solimonas marina sp. nov., isolated from deep seawater of the Pacific Ocean.</title>
        <authorList>
            <person name="Liu X."/>
            <person name="Lai Q."/>
            <person name="Sun F."/>
            <person name="Gai Y."/>
            <person name="Li G."/>
            <person name="Shao Z."/>
        </authorList>
    </citation>
    <scope>NUCLEOTIDE SEQUENCE</scope>
    <source>
        <strain evidence="1">C16B3</strain>
    </source>
</reference>
<dbReference type="InterPro" id="IPR036291">
    <property type="entry name" value="NAD(P)-bd_dom_sf"/>
</dbReference>
<dbReference type="RefSeq" id="WP_168146627.1">
    <property type="nucleotide sequence ID" value="NZ_JAAVXB010000002.1"/>
</dbReference>
<evidence type="ECO:0000313" key="1">
    <source>
        <dbReference type="EMBL" id="NKF21354.1"/>
    </source>
</evidence>